<sequence>MKMKKWYNVLLAIVTSILYLVVVALWISIPDELTLNLAVTVLAMAVTLVLIFLNRLPLSVYYHSNQFKKLQETIVFFGLLFCIFGVVNYWTYKHPKQLDLSVIKLNSLTDQTKNILKEMNEPLTFKMFARKNDSLAWMALLEFYRTEKNNIQIEKIDIDVRPDLVGDYHISDAATLVIEYKGKRQNVTERDELNITNALIKISRGSDPVVYFVQGHGEGDINSQENEGLKFIYETAKNSALDIRQINLLSTQEIPYDAKALVLWGPKTALQPSEVDVIKRFLERKGNLMIALDPDLNGDHFENVRALMRNYKIIMRNDMIIDRKSFVNGSNGSIPLVDHFDNSIEITKNFKGQIFFPLVSSLEQIPDEILPGVKGVVKTITGSTPFPDSWGETSLKEMAAQDMSYTKGTDKPGPLYMTMSYESPDNRIVAFGNSTFVINAYSKFGANYTFFLNSLSWTVGEDRLISFNLPIVQSQPIFISAPQMGIIFYFSVLFSPLVLFGLAVYMYRRKRDR</sequence>
<feature type="transmembrane region" description="Helical" evidence="1">
    <location>
        <begin position="7"/>
        <end position="27"/>
    </location>
</feature>
<evidence type="ECO:0000259" key="2">
    <source>
        <dbReference type="Pfam" id="PF09822"/>
    </source>
</evidence>
<proteinExistence type="predicted"/>
<reference evidence="3 4" key="1">
    <citation type="submission" date="2023-11" db="EMBL/GenBank/DDBJ databases">
        <title>A Novel Polar Bacteriovorax (B. antarcticus) Isolated from the Biocrust in Antarctica.</title>
        <authorList>
            <person name="Mun W."/>
            <person name="Choi S.Y."/>
            <person name="Mitchell R.J."/>
        </authorList>
    </citation>
    <scope>NUCLEOTIDE SEQUENCE [LARGE SCALE GENOMIC DNA]</scope>
    <source>
        <strain evidence="3 4">PP10</strain>
    </source>
</reference>
<dbReference type="Gene3D" id="3.40.30.10">
    <property type="entry name" value="Glutaredoxin"/>
    <property type="match status" value="1"/>
</dbReference>
<keyword evidence="4" id="KW-1185">Reference proteome</keyword>
<keyword evidence="1" id="KW-0472">Membrane</keyword>
<keyword evidence="1" id="KW-0812">Transmembrane</keyword>
<keyword evidence="1" id="KW-1133">Transmembrane helix</keyword>
<dbReference type="Pfam" id="PF09822">
    <property type="entry name" value="ABC_transp_aux"/>
    <property type="match status" value="1"/>
</dbReference>
<accession>A0ABU5VVQ8</accession>
<gene>
    <name evidence="3" type="ORF">SHI21_13050</name>
</gene>
<dbReference type="EMBL" id="JAYGJQ010000002">
    <property type="protein sequence ID" value="MEA9357145.1"/>
    <property type="molecule type" value="Genomic_DNA"/>
</dbReference>
<name>A0ABU5VVQ8_9BACT</name>
<feature type="transmembrane region" description="Helical" evidence="1">
    <location>
        <begin position="33"/>
        <end position="53"/>
    </location>
</feature>
<dbReference type="InterPro" id="IPR019196">
    <property type="entry name" value="ABC_transp_unknown"/>
</dbReference>
<feature type="domain" description="ABC-type uncharacterised transport system" evidence="2">
    <location>
        <begin position="208"/>
        <end position="403"/>
    </location>
</feature>
<evidence type="ECO:0000313" key="3">
    <source>
        <dbReference type="EMBL" id="MEA9357145.1"/>
    </source>
</evidence>
<dbReference type="RefSeq" id="WP_323577039.1">
    <property type="nucleotide sequence ID" value="NZ_JAYGJQ010000002.1"/>
</dbReference>
<comment type="caution">
    <text evidence="3">The sequence shown here is derived from an EMBL/GenBank/DDBJ whole genome shotgun (WGS) entry which is preliminary data.</text>
</comment>
<feature type="transmembrane region" description="Helical" evidence="1">
    <location>
        <begin position="74"/>
        <end position="92"/>
    </location>
</feature>
<feature type="transmembrane region" description="Helical" evidence="1">
    <location>
        <begin position="486"/>
        <end position="507"/>
    </location>
</feature>
<organism evidence="3 4">
    <name type="scientific">Bacteriovorax antarcticus</name>
    <dbReference type="NCBI Taxonomy" id="3088717"/>
    <lineage>
        <taxon>Bacteria</taxon>
        <taxon>Pseudomonadati</taxon>
        <taxon>Bdellovibrionota</taxon>
        <taxon>Bacteriovoracia</taxon>
        <taxon>Bacteriovoracales</taxon>
        <taxon>Bacteriovoracaceae</taxon>
        <taxon>Bacteriovorax</taxon>
    </lineage>
</organism>
<protein>
    <submittedName>
        <fullName evidence="3">Gldg family protein</fullName>
    </submittedName>
</protein>
<evidence type="ECO:0000313" key="4">
    <source>
        <dbReference type="Proteomes" id="UP001302274"/>
    </source>
</evidence>
<evidence type="ECO:0000256" key="1">
    <source>
        <dbReference type="SAM" id="Phobius"/>
    </source>
</evidence>
<dbReference type="Proteomes" id="UP001302274">
    <property type="component" value="Unassembled WGS sequence"/>
</dbReference>